<feature type="domain" description="TonB C-terminal" evidence="2">
    <location>
        <begin position="22"/>
        <end position="117"/>
    </location>
</feature>
<dbReference type="GO" id="GO:0055085">
    <property type="term" value="P:transmembrane transport"/>
    <property type="evidence" value="ECO:0007669"/>
    <property type="project" value="InterPro"/>
</dbReference>
<evidence type="ECO:0000256" key="1">
    <source>
        <dbReference type="SAM" id="SignalP"/>
    </source>
</evidence>
<keyword evidence="4" id="KW-1185">Reference proteome</keyword>
<dbReference type="Pfam" id="PF03544">
    <property type="entry name" value="TonB_C"/>
    <property type="match status" value="1"/>
</dbReference>
<dbReference type="Proteomes" id="UP000029085">
    <property type="component" value="Unassembled WGS sequence"/>
</dbReference>
<sequence length="255" mass="28417">MTGAFLAVLLSVAGAAPGPVAVAADACPEPRIVQPRYPLDLARANKTGLVLVGARFDDCGRIIETRIDEGSGRRQFDEAANDSVALYVLSEQQRAKAEDGWVQVPVKFGGFRNVEARKIPWPRSHRKPRYLPETEPLPFDSIQAFKEAKVTDQRHFLHPPYGRSADASGRIMQTWMNPQNDDPSVFWLMYNIQPPLNASPADRTITAAIARYRLVEEDGVPVVRLGVLCERPADECERLREFLSKGLPFAKPRRG</sequence>
<dbReference type="OrthoDB" id="5966239at2"/>
<dbReference type="STRING" id="1121014.N788_04115"/>
<dbReference type="RefSeq" id="WP_034223093.1">
    <property type="nucleotide sequence ID" value="NZ_AVCJ01000012.1"/>
</dbReference>
<evidence type="ECO:0000313" key="3">
    <source>
        <dbReference type="EMBL" id="KFL36807.1"/>
    </source>
</evidence>
<evidence type="ECO:0000313" key="4">
    <source>
        <dbReference type="Proteomes" id="UP000029085"/>
    </source>
</evidence>
<protein>
    <recommendedName>
        <fullName evidence="2">TonB C-terminal domain-containing protein</fullName>
    </recommendedName>
</protein>
<dbReference type="SUPFAM" id="SSF74653">
    <property type="entry name" value="TolA/TonB C-terminal domain"/>
    <property type="match status" value="1"/>
</dbReference>
<gene>
    <name evidence="3" type="ORF">N788_04115</name>
</gene>
<keyword evidence="1" id="KW-0732">Signal</keyword>
<name>A0A087MIV4_9GAMM</name>
<dbReference type="EMBL" id="AVCJ01000012">
    <property type="protein sequence ID" value="KFL36807.1"/>
    <property type="molecule type" value="Genomic_DNA"/>
</dbReference>
<accession>A0A087MIV4</accession>
<dbReference type="PROSITE" id="PS52015">
    <property type="entry name" value="TONB_CTD"/>
    <property type="match status" value="1"/>
</dbReference>
<reference evidence="4" key="1">
    <citation type="submission" date="2013-08" db="EMBL/GenBank/DDBJ databases">
        <title>Genome sequencing of Arenimonas donghaensis.</title>
        <authorList>
            <person name="Chen F."/>
            <person name="Wang G."/>
        </authorList>
    </citation>
    <scope>NUCLEOTIDE SEQUENCE [LARGE SCALE GENOMIC DNA]</scope>
    <source>
        <strain evidence="4">HO3-R19</strain>
    </source>
</reference>
<dbReference type="PATRIC" id="fig|1121014.3.peg.1490"/>
<dbReference type="AlphaFoldDB" id="A0A087MIV4"/>
<reference evidence="3 4" key="2">
    <citation type="journal article" date="2015" name="Stand. Genomic Sci.">
        <title>High quality draft genomic sequence of Arenimonas donghaensis DSM 18148(T).</title>
        <authorList>
            <person name="Chen F."/>
            <person name="Wang H."/>
            <person name="Cao Y."/>
            <person name="Li X."/>
            <person name="Wang G."/>
        </authorList>
    </citation>
    <scope>NUCLEOTIDE SEQUENCE [LARGE SCALE GENOMIC DNA]</scope>
    <source>
        <strain evidence="3 4">HO3-R19</strain>
    </source>
</reference>
<evidence type="ECO:0000259" key="2">
    <source>
        <dbReference type="PROSITE" id="PS52015"/>
    </source>
</evidence>
<proteinExistence type="predicted"/>
<dbReference type="InterPro" id="IPR037682">
    <property type="entry name" value="TonB_C"/>
</dbReference>
<feature type="signal peptide" evidence="1">
    <location>
        <begin position="1"/>
        <end position="23"/>
    </location>
</feature>
<comment type="caution">
    <text evidence="3">The sequence shown here is derived from an EMBL/GenBank/DDBJ whole genome shotgun (WGS) entry which is preliminary data.</text>
</comment>
<feature type="chain" id="PRO_5001826416" description="TonB C-terminal domain-containing protein" evidence="1">
    <location>
        <begin position="24"/>
        <end position="255"/>
    </location>
</feature>
<dbReference type="Gene3D" id="3.30.1150.10">
    <property type="match status" value="1"/>
</dbReference>
<organism evidence="3 4">
    <name type="scientific">Arenimonas donghaensis DSM 18148 = HO3-R19</name>
    <dbReference type="NCBI Taxonomy" id="1121014"/>
    <lineage>
        <taxon>Bacteria</taxon>
        <taxon>Pseudomonadati</taxon>
        <taxon>Pseudomonadota</taxon>
        <taxon>Gammaproteobacteria</taxon>
        <taxon>Lysobacterales</taxon>
        <taxon>Lysobacteraceae</taxon>
        <taxon>Arenimonas</taxon>
    </lineage>
</organism>